<proteinExistence type="predicted"/>
<evidence type="ECO:0000313" key="3">
    <source>
        <dbReference type="Proteomes" id="UP000191931"/>
    </source>
</evidence>
<dbReference type="RefSeq" id="WP_186441098.1">
    <property type="nucleotide sequence ID" value="NZ_LT828541.1"/>
</dbReference>
<evidence type="ECO:0000313" key="2">
    <source>
        <dbReference type="EMBL" id="SLM31514.1"/>
    </source>
</evidence>
<name>A0A1W1HGA9_9BACT</name>
<dbReference type="EMBL" id="FWEV01000276">
    <property type="protein sequence ID" value="SLM31514.1"/>
    <property type="molecule type" value="Genomic_DNA"/>
</dbReference>
<keyword evidence="3" id="KW-1185">Reference proteome</keyword>
<dbReference type="Proteomes" id="UP000191931">
    <property type="component" value="Unassembled WGS sequence"/>
</dbReference>
<protein>
    <submittedName>
        <fullName evidence="2">Uncharacterized protein</fullName>
    </submittedName>
</protein>
<evidence type="ECO:0000256" key="1">
    <source>
        <dbReference type="SAM" id="SignalP"/>
    </source>
</evidence>
<accession>A0A1W1HGA9</accession>
<feature type="chain" id="PRO_5012325536" evidence="1">
    <location>
        <begin position="25"/>
        <end position="53"/>
    </location>
</feature>
<reference evidence="2 3" key="1">
    <citation type="submission" date="2017-03" db="EMBL/GenBank/DDBJ databases">
        <authorList>
            <person name="Afonso C.L."/>
            <person name="Miller P.J."/>
            <person name="Scott M.A."/>
            <person name="Spackman E."/>
            <person name="Goraichik I."/>
            <person name="Dimitrov K.M."/>
            <person name="Suarez D.L."/>
            <person name="Swayne D.E."/>
        </authorList>
    </citation>
    <scope>NUCLEOTIDE SEQUENCE [LARGE SCALE GENOMIC DNA]</scope>
    <source>
        <strain evidence="2">PRJEB14757</strain>
    </source>
</reference>
<gene>
    <name evidence="2" type="ORF">MTBBW1_350005</name>
</gene>
<organism evidence="2 3">
    <name type="scientific">Desulfamplus magnetovallimortis</name>
    <dbReference type="NCBI Taxonomy" id="1246637"/>
    <lineage>
        <taxon>Bacteria</taxon>
        <taxon>Pseudomonadati</taxon>
        <taxon>Thermodesulfobacteriota</taxon>
        <taxon>Desulfobacteria</taxon>
        <taxon>Desulfobacterales</taxon>
        <taxon>Desulfobacteraceae</taxon>
        <taxon>Desulfamplus</taxon>
    </lineage>
</organism>
<sequence length="53" mass="6037">MRIIKAIITMISLWVLATNFNAHGMETLQSDNVNKGTLINSSNFEMVVETFEY</sequence>
<dbReference type="AlphaFoldDB" id="A0A1W1HGA9"/>
<keyword evidence="1" id="KW-0732">Signal</keyword>
<feature type="signal peptide" evidence="1">
    <location>
        <begin position="1"/>
        <end position="24"/>
    </location>
</feature>